<dbReference type="Pfam" id="PF00575">
    <property type="entry name" value="S1"/>
    <property type="match status" value="2"/>
</dbReference>
<dbReference type="PRINTS" id="PR00344">
    <property type="entry name" value="BCTRLSENSOR"/>
</dbReference>
<dbReference type="SMART" id="SM00316">
    <property type="entry name" value="S1"/>
    <property type="match status" value="2"/>
</dbReference>
<dbReference type="Gene3D" id="3.30.565.10">
    <property type="entry name" value="Histidine kinase-like ATPase, C-terminal domain"/>
    <property type="match status" value="1"/>
</dbReference>
<dbReference type="InterPro" id="IPR001789">
    <property type="entry name" value="Sig_transdc_resp-reg_receiver"/>
</dbReference>
<evidence type="ECO:0000259" key="8">
    <source>
        <dbReference type="PROSITE" id="PS50109"/>
    </source>
</evidence>
<keyword evidence="2" id="KW-0808">Transferase</keyword>
<keyword evidence="5" id="KW-0067">ATP-binding</keyword>
<reference evidence="11" key="1">
    <citation type="submission" date="2018-06" db="EMBL/GenBank/DDBJ databases">
        <authorList>
            <person name="Zhirakovskaya E."/>
        </authorList>
    </citation>
    <scope>NUCLEOTIDE SEQUENCE</scope>
</reference>
<dbReference type="CDD" id="cd00164">
    <property type="entry name" value="S1_like"/>
    <property type="match status" value="1"/>
</dbReference>
<dbReference type="SMART" id="SM00448">
    <property type="entry name" value="REC"/>
    <property type="match status" value="1"/>
</dbReference>
<feature type="coiled-coil region" evidence="7">
    <location>
        <begin position="538"/>
        <end position="565"/>
    </location>
</feature>
<evidence type="ECO:0000256" key="7">
    <source>
        <dbReference type="SAM" id="Coils"/>
    </source>
</evidence>
<evidence type="ECO:0000256" key="6">
    <source>
        <dbReference type="ARBA" id="ARBA00023012"/>
    </source>
</evidence>
<dbReference type="InterPro" id="IPR003594">
    <property type="entry name" value="HATPase_dom"/>
</dbReference>
<evidence type="ECO:0000256" key="5">
    <source>
        <dbReference type="ARBA" id="ARBA00022840"/>
    </source>
</evidence>
<dbReference type="Gene3D" id="3.40.50.2300">
    <property type="match status" value="1"/>
</dbReference>
<evidence type="ECO:0000256" key="1">
    <source>
        <dbReference type="ARBA" id="ARBA00022553"/>
    </source>
</evidence>
<dbReference type="InterPro" id="IPR004358">
    <property type="entry name" value="Sig_transdc_His_kin-like_C"/>
</dbReference>
<dbReference type="EMBL" id="UOEU01000784">
    <property type="protein sequence ID" value="VAW40251.1"/>
    <property type="molecule type" value="Genomic_DNA"/>
</dbReference>
<dbReference type="PROSITE" id="PS50109">
    <property type="entry name" value="HIS_KIN"/>
    <property type="match status" value="1"/>
</dbReference>
<dbReference type="SUPFAM" id="SSF55874">
    <property type="entry name" value="ATPase domain of HSP90 chaperone/DNA topoisomerase II/histidine kinase"/>
    <property type="match status" value="1"/>
</dbReference>
<keyword evidence="6" id="KW-0902">Two-component regulatory system</keyword>
<dbReference type="Gene3D" id="3.30.450.40">
    <property type="match status" value="1"/>
</dbReference>
<dbReference type="Pfam" id="PF00072">
    <property type="entry name" value="Response_reg"/>
    <property type="match status" value="1"/>
</dbReference>
<dbReference type="InterPro" id="IPR029016">
    <property type="entry name" value="GAF-like_dom_sf"/>
</dbReference>
<keyword evidence="7" id="KW-0175">Coiled coil</keyword>
<dbReference type="SMART" id="SM00387">
    <property type="entry name" value="HATPase_c"/>
    <property type="match status" value="1"/>
</dbReference>
<dbReference type="Gene3D" id="2.40.50.140">
    <property type="entry name" value="Nucleic acid-binding proteins"/>
    <property type="match status" value="2"/>
</dbReference>
<feature type="domain" description="S1 motif" evidence="10">
    <location>
        <begin position="9"/>
        <end position="83"/>
    </location>
</feature>
<feature type="domain" description="S1 motif" evidence="10">
    <location>
        <begin position="100"/>
        <end position="170"/>
    </location>
</feature>
<sequence>MNQESTKESNHIDNKQVVVSVENPLPHGVFVQLGDGTKGYIRRREMSWDGDIDPRELVEPKQKIKAIILENAEHNRRAELSHKLTLPDPWEEFVATYTKGDVILGVIRDIHPKGIFIRVWLGIDGFVLNQQLATWCIENSGETFWIGDHIEAIITRLDRKNKKSVRLSIRSRMTQQAMVGSVVKQISEDSTVQPNGDISLANLAEEGDIEERLNSLITAKVADHVGTILVLEDQDDLREPLVQWLSERGFHAVGACDVTAAIQMIENQYFNVCLVDLDLPDVDGIAFVKDLRQAKYDGHIIVMSGSDWLNERASEIEQLGVIAALFKPLDFAEIDTILQRIGTGKAPSLKQNLTPATQVKRKSFQKLAQIMQNHTSLQQRLQLGLDHIVELTKAEDGIIFYQNATSQTITVLAQVGRTVLNGDALFSLDDSPVDDVFRGETPIFETNVTKSAYFRFRKLLQLLPFESCIGVPLGYELSSNYALFLFHRKAQAFHQYRLYDAQSTAALLTVALENQLFEERMQRINTVLLSGQLAAGFGHEVNNKLTALEAQLRNLKLACTQIERETDSATWESALTQAKATQDGILGTVHDLKKTVHLFQSLGKEAHSPSFEPNKVIEQTYALLRPVLGKEKTGLTLNLASDLPLAPGSMIRLQQAVLNILLNGLQQMLPFDVKERRLEVVTKLTELNEPRPIKISVIDTGKGIHKRLWDKIFTMGYSTREDGTGLGLYIARSLVESLGGRLYVEQSLILMGSTFVIELPIEEA</sequence>
<evidence type="ECO:0000259" key="9">
    <source>
        <dbReference type="PROSITE" id="PS50110"/>
    </source>
</evidence>
<dbReference type="PANTHER" id="PTHR43065:SF10">
    <property type="entry name" value="PEROXIDE STRESS-ACTIVATED HISTIDINE KINASE MAK3"/>
    <property type="match status" value="1"/>
</dbReference>
<evidence type="ECO:0000256" key="2">
    <source>
        <dbReference type="ARBA" id="ARBA00022679"/>
    </source>
</evidence>
<dbReference type="GO" id="GO:0016301">
    <property type="term" value="F:kinase activity"/>
    <property type="evidence" value="ECO:0007669"/>
    <property type="project" value="UniProtKB-KW"/>
</dbReference>
<dbReference type="InterPro" id="IPR003018">
    <property type="entry name" value="GAF"/>
</dbReference>
<dbReference type="InterPro" id="IPR036890">
    <property type="entry name" value="HATPase_C_sf"/>
</dbReference>
<dbReference type="PROSITE" id="PS50110">
    <property type="entry name" value="RESPONSE_REGULATORY"/>
    <property type="match status" value="1"/>
</dbReference>
<dbReference type="PANTHER" id="PTHR43065">
    <property type="entry name" value="SENSOR HISTIDINE KINASE"/>
    <property type="match status" value="1"/>
</dbReference>
<dbReference type="SMART" id="SM00065">
    <property type="entry name" value="GAF"/>
    <property type="match status" value="1"/>
</dbReference>
<dbReference type="SUPFAM" id="SSF55781">
    <property type="entry name" value="GAF domain-like"/>
    <property type="match status" value="1"/>
</dbReference>
<keyword evidence="4" id="KW-0418">Kinase</keyword>
<dbReference type="Pfam" id="PF02518">
    <property type="entry name" value="HATPase_c"/>
    <property type="match status" value="1"/>
</dbReference>
<evidence type="ECO:0000256" key="4">
    <source>
        <dbReference type="ARBA" id="ARBA00022777"/>
    </source>
</evidence>
<feature type="domain" description="Histidine kinase" evidence="8">
    <location>
        <begin position="536"/>
        <end position="763"/>
    </location>
</feature>
<dbReference type="SUPFAM" id="SSF50249">
    <property type="entry name" value="Nucleic acid-binding proteins"/>
    <property type="match status" value="2"/>
</dbReference>
<gene>
    <name evidence="11" type="ORF">MNBD_CHLOROFLEXI01-1595</name>
</gene>
<evidence type="ECO:0000259" key="10">
    <source>
        <dbReference type="PROSITE" id="PS50126"/>
    </source>
</evidence>
<dbReference type="InterPro" id="IPR011006">
    <property type="entry name" value="CheY-like_superfamily"/>
</dbReference>
<dbReference type="InterPro" id="IPR005467">
    <property type="entry name" value="His_kinase_dom"/>
</dbReference>
<keyword evidence="1" id="KW-0597">Phosphoprotein</keyword>
<name>A0A3B0VBI6_9ZZZZ</name>
<dbReference type="SUPFAM" id="SSF52172">
    <property type="entry name" value="CheY-like"/>
    <property type="match status" value="1"/>
</dbReference>
<dbReference type="PROSITE" id="PS50126">
    <property type="entry name" value="S1"/>
    <property type="match status" value="2"/>
</dbReference>
<dbReference type="AlphaFoldDB" id="A0A3B0VBI6"/>
<proteinExistence type="predicted"/>
<dbReference type="GO" id="GO:0005524">
    <property type="term" value="F:ATP binding"/>
    <property type="evidence" value="ECO:0007669"/>
    <property type="project" value="UniProtKB-KW"/>
</dbReference>
<evidence type="ECO:0000313" key="11">
    <source>
        <dbReference type="EMBL" id="VAW40251.1"/>
    </source>
</evidence>
<dbReference type="GO" id="GO:0003676">
    <property type="term" value="F:nucleic acid binding"/>
    <property type="evidence" value="ECO:0007669"/>
    <property type="project" value="InterPro"/>
</dbReference>
<dbReference type="GO" id="GO:0000160">
    <property type="term" value="P:phosphorelay signal transduction system"/>
    <property type="evidence" value="ECO:0007669"/>
    <property type="project" value="UniProtKB-KW"/>
</dbReference>
<feature type="domain" description="Response regulatory" evidence="9">
    <location>
        <begin position="227"/>
        <end position="342"/>
    </location>
</feature>
<organism evidence="11">
    <name type="scientific">hydrothermal vent metagenome</name>
    <dbReference type="NCBI Taxonomy" id="652676"/>
    <lineage>
        <taxon>unclassified sequences</taxon>
        <taxon>metagenomes</taxon>
        <taxon>ecological metagenomes</taxon>
    </lineage>
</organism>
<dbReference type="CDD" id="cd00156">
    <property type="entry name" value="REC"/>
    <property type="match status" value="1"/>
</dbReference>
<dbReference type="InterPro" id="IPR003029">
    <property type="entry name" value="S1_domain"/>
</dbReference>
<evidence type="ECO:0000256" key="3">
    <source>
        <dbReference type="ARBA" id="ARBA00022741"/>
    </source>
</evidence>
<accession>A0A3B0VBI6</accession>
<keyword evidence="3" id="KW-0547">Nucleotide-binding</keyword>
<dbReference type="InterPro" id="IPR012340">
    <property type="entry name" value="NA-bd_OB-fold"/>
</dbReference>
<protein>
    <submittedName>
        <fullName evidence="11">Uncharacterized protein</fullName>
    </submittedName>
</protein>